<dbReference type="EMBL" id="JBDODL010000633">
    <property type="protein sequence ID" value="MES1920367.1"/>
    <property type="molecule type" value="Genomic_DNA"/>
</dbReference>
<proteinExistence type="inferred from homology"/>
<comment type="subcellular location">
    <subcellularLocation>
        <location evidence="1">Cytoplasm</location>
        <location evidence="1">Cytoskeleton</location>
    </subcellularLocation>
</comment>
<keyword evidence="12" id="KW-1185">Reference proteome</keyword>
<dbReference type="InterPro" id="IPR001680">
    <property type="entry name" value="WD40_rpt"/>
</dbReference>
<gene>
    <name evidence="11" type="primary">ARPC1A</name>
    <name evidence="11" type="ORF">MHBO_002044</name>
</gene>
<evidence type="ECO:0000313" key="12">
    <source>
        <dbReference type="Proteomes" id="UP001439008"/>
    </source>
</evidence>
<evidence type="ECO:0000256" key="7">
    <source>
        <dbReference type="ARBA" id="ARBA00023212"/>
    </source>
</evidence>
<name>A0ABV2AL59_9EUKA</name>
<feature type="repeat" description="WD" evidence="10">
    <location>
        <begin position="2"/>
        <end position="34"/>
    </location>
</feature>
<reference evidence="11 12" key="1">
    <citation type="journal article" date="2024" name="BMC Biol.">
        <title>Comparative genomics of Ascetosporea gives new insight into the evolutionary basis for animal parasitism in Rhizaria.</title>
        <authorList>
            <person name="Hiltunen Thoren M."/>
            <person name="Onut-Brannstrom I."/>
            <person name="Alfjorden A."/>
            <person name="Peckova H."/>
            <person name="Swords F."/>
            <person name="Hooper C."/>
            <person name="Holzer A.S."/>
            <person name="Bass D."/>
            <person name="Burki F."/>
        </authorList>
    </citation>
    <scope>NUCLEOTIDE SEQUENCE [LARGE SCALE GENOMIC DNA]</scope>
    <source>
        <strain evidence="11">20-A016</strain>
    </source>
</reference>
<evidence type="ECO:0000256" key="2">
    <source>
        <dbReference type="ARBA" id="ARBA00006260"/>
    </source>
</evidence>
<dbReference type="Pfam" id="PF00400">
    <property type="entry name" value="WD40"/>
    <property type="match status" value="1"/>
</dbReference>
<dbReference type="Gene3D" id="2.130.10.10">
    <property type="entry name" value="YVTN repeat-like/Quinoprotein amine dehydrogenase"/>
    <property type="match status" value="1"/>
</dbReference>
<sequence length="55" mass="6470">MIKKHKSTVLSVSWHPNNVFLLTGGCDAICRIFSGYIEELDTMFHYQHFWLKGRI</sequence>
<evidence type="ECO:0000256" key="8">
    <source>
        <dbReference type="ARBA" id="ARBA00041244"/>
    </source>
</evidence>
<keyword evidence="5" id="KW-0677">Repeat</keyword>
<keyword evidence="7" id="KW-0206">Cytoskeleton</keyword>
<keyword evidence="3" id="KW-0963">Cytoplasm</keyword>
<dbReference type="PROSITE" id="PS50082">
    <property type="entry name" value="WD_REPEATS_2"/>
    <property type="match status" value="1"/>
</dbReference>
<keyword evidence="6" id="KW-0009">Actin-binding</keyword>
<evidence type="ECO:0000313" key="11">
    <source>
        <dbReference type="EMBL" id="MES1920367.1"/>
    </source>
</evidence>
<dbReference type="PANTHER" id="PTHR10709">
    <property type="entry name" value="ACTIN-RELATED PROTEIN 2/3 COMPLEX SUBUNIT 1"/>
    <property type="match status" value="1"/>
</dbReference>
<evidence type="ECO:0000256" key="10">
    <source>
        <dbReference type="PROSITE-ProRule" id="PRU00221"/>
    </source>
</evidence>
<dbReference type="PROSITE" id="PS51257">
    <property type="entry name" value="PROKAR_LIPOPROTEIN"/>
    <property type="match status" value="1"/>
</dbReference>
<evidence type="ECO:0000256" key="3">
    <source>
        <dbReference type="ARBA" id="ARBA00022490"/>
    </source>
</evidence>
<evidence type="ECO:0000256" key="5">
    <source>
        <dbReference type="ARBA" id="ARBA00022737"/>
    </source>
</evidence>
<dbReference type="InterPro" id="IPR015943">
    <property type="entry name" value="WD40/YVTN_repeat-like_dom_sf"/>
</dbReference>
<dbReference type="InterPro" id="IPR036322">
    <property type="entry name" value="WD40_repeat_dom_sf"/>
</dbReference>
<keyword evidence="4 10" id="KW-0853">WD repeat</keyword>
<comment type="similarity">
    <text evidence="2">Belongs to the WD repeat ARPC1 family.</text>
</comment>
<dbReference type="InterPro" id="IPR017383">
    <property type="entry name" value="ARPC1"/>
</dbReference>
<dbReference type="PANTHER" id="PTHR10709:SF2">
    <property type="entry name" value="ACTIN-RELATED PROTEIN 2_3 COMPLEX SUBUNIT"/>
    <property type="match status" value="1"/>
</dbReference>
<evidence type="ECO:0000256" key="4">
    <source>
        <dbReference type="ARBA" id="ARBA00022574"/>
    </source>
</evidence>
<evidence type="ECO:0000256" key="6">
    <source>
        <dbReference type="ARBA" id="ARBA00023203"/>
    </source>
</evidence>
<organism evidence="11 12">
    <name type="scientific">Bonamia ostreae</name>
    <dbReference type="NCBI Taxonomy" id="126728"/>
    <lineage>
        <taxon>Eukaryota</taxon>
        <taxon>Sar</taxon>
        <taxon>Rhizaria</taxon>
        <taxon>Endomyxa</taxon>
        <taxon>Ascetosporea</taxon>
        <taxon>Haplosporida</taxon>
        <taxon>Bonamia</taxon>
    </lineage>
</organism>
<protein>
    <recommendedName>
        <fullName evidence="8">Arp2/3 complex 41 kDa subunit</fullName>
    </recommendedName>
    <alternativeName>
        <fullName evidence="9">p41-ARC</fullName>
    </alternativeName>
</protein>
<dbReference type="SUPFAM" id="SSF50978">
    <property type="entry name" value="WD40 repeat-like"/>
    <property type="match status" value="1"/>
</dbReference>
<comment type="caution">
    <text evidence="11">The sequence shown here is derived from an EMBL/GenBank/DDBJ whole genome shotgun (WGS) entry which is preliminary data.</text>
</comment>
<evidence type="ECO:0000256" key="1">
    <source>
        <dbReference type="ARBA" id="ARBA00004245"/>
    </source>
</evidence>
<dbReference type="Proteomes" id="UP001439008">
    <property type="component" value="Unassembled WGS sequence"/>
</dbReference>
<evidence type="ECO:0000256" key="9">
    <source>
        <dbReference type="ARBA" id="ARBA00041789"/>
    </source>
</evidence>
<accession>A0ABV2AL59</accession>